<feature type="transmembrane region" description="Helical" evidence="1">
    <location>
        <begin position="92"/>
        <end position="117"/>
    </location>
</feature>
<dbReference type="InterPro" id="IPR042106">
    <property type="entry name" value="Nuo/plastoQ_OxRdtase_6_NuoJ"/>
</dbReference>
<protein>
    <recommendedName>
        <fullName evidence="1">NADH-ubiquinone oxidoreductase chain 6</fullName>
        <ecNumber evidence="1">7.1.1.2</ecNumber>
    </recommendedName>
</protein>
<feature type="transmembrane region" description="Helical" evidence="1">
    <location>
        <begin position="28"/>
        <end position="48"/>
    </location>
</feature>
<dbReference type="EMBL" id="KY678904">
    <property type="protein sequence ID" value="ARI50042.1"/>
    <property type="molecule type" value="Genomic_DNA"/>
</dbReference>
<dbReference type="GO" id="GO:0008137">
    <property type="term" value="F:NADH dehydrogenase (ubiquinone) activity"/>
    <property type="evidence" value="ECO:0007669"/>
    <property type="project" value="UniProtKB-UniRule"/>
</dbReference>
<keyword evidence="1 2" id="KW-0496">Mitochondrion</keyword>
<dbReference type="PANTHER" id="PTHR33269:SF17">
    <property type="entry name" value="NADH-UBIQUINONE OXIDOREDUCTASE CHAIN 6"/>
    <property type="match status" value="1"/>
</dbReference>
<dbReference type="RefSeq" id="YP_009364854.1">
    <property type="nucleotide sequence ID" value="NC_034672.1"/>
</dbReference>
<keyword evidence="1" id="KW-0813">Transport</keyword>
<keyword evidence="1" id="KW-0472">Membrane</keyword>
<evidence type="ECO:0000313" key="2">
    <source>
        <dbReference type="EMBL" id="ARI50042.1"/>
    </source>
</evidence>
<reference evidence="2" key="1">
    <citation type="journal article" date="2017" name="Mitochondrial DNA Part B Resour">
        <title>The complete mitogenome of the rockweed Fucus distichus (Fucaceae, Phaeophyceae).</title>
        <authorList>
            <person name="Hughey J.R."/>
            <person name="Gabrielson P.W."/>
        </authorList>
    </citation>
    <scope>NUCLEOTIDE SEQUENCE</scope>
</reference>
<dbReference type="PANTHER" id="PTHR33269">
    <property type="entry name" value="NADH-UBIQUINONE OXIDOREDUCTASE CHAIN 6"/>
    <property type="match status" value="1"/>
</dbReference>
<dbReference type="EC" id="7.1.1.2" evidence="1"/>
<keyword evidence="1" id="KW-0830">Ubiquinone</keyword>
<dbReference type="GeneID" id="32889257"/>
<dbReference type="AlphaFoldDB" id="A0A343C639"/>
<gene>
    <name evidence="2" type="primary">nad6</name>
</gene>
<keyword evidence="1" id="KW-0812">Transmembrane</keyword>
<comment type="catalytic activity">
    <reaction evidence="1">
        <text>a ubiquinone + NADH + 5 H(+)(in) = a ubiquinol + NAD(+) + 4 H(+)(out)</text>
        <dbReference type="Rhea" id="RHEA:29091"/>
        <dbReference type="Rhea" id="RHEA-COMP:9565"/>
        <dbReference type="Rhea" id="RHEA-COMP:9566"/>
        <dbReference type="ChEBI" id="CHEBI:15378"/>
        <dbReference type="ChEBI" id="CHEBI:16389"/>
        <dbReference type="ChEBI" id="CHEBI:17976"/>
        <dbReference type="ChEBI" id="CHEBI:57540"/>
        <dbReference type="ChEBI" id="CHEBI:57945"/>
        <dbReference type="EC" id="7.1.1.2"/>
    </reaction>
</comment>
<dbReference type="Pfam" id="PF00499">
    <property type="entry name" value="Oxidored_q3"/>
    <property type="match status" value="1"/>
</dbReference>
<feature type="transmembrane region" description="Helical" evidence="1">
    <location>
        <begin position="55"/>
        <end position="76"/>
    </location>
</feature>
<comment type="similarity">
    <text evidence="1">Belongs to the complex I subunit 6 family.</text>
</comment>
<dbReference type="InterPro" id="IPR001457">
    <property type="entry name" value="NADH_UbQ/plastoQ_OxRdtase_su6"/>
</dbReference>
<dbReference type="Gene3D" id="1.20.120.1200">
    <property type="entry name" value="NADH-ubiquinone/plastoquinone oxidoreductase chain 6, subunit NuoJ"/>
    <property type="match status" value="1"/>
</dbReference>
<geneLocation type="mitochondrion" evidence="2"/>
<comment type="function">
    <text evidence="1">Core subunit of the mitochondrial membrane respiratory chain NADH dehydrogenase (Complex I) which catalyzes electron transfer from NADH through the respiratory chain, using ubiquinone as an electron acceptor. Essential for the catalytic activity and assembly of complex I.</text>
</comment>
<keyword evidence="1" id="KW-0249">Electron transport</keyword>
<keyword evidence="1" id="KW-1278">Translocase</keyword>
<comment type="subcellular location">
    <subcellularLocation>
        <location evidence="1">Mitochondrion membrane</location>
        <topology evidence="1">Multi-pass membrane protein</topology>
    </subcellularLocation>
</comment>
<name>A0A343C639_FUCDI</name>
<keyword evidence="1" id="KW-0679">Respiratory chain</keyword>
<dbReference type="GO" id="GO:0031966">
    <property type="term" value="C:mitochondrial membrane"/>
    <property type="evidence" value="ECO:0007669"/>
    <property type="project" value="UniProtKB-SubCell"/>
</dbReference>
<organism evidence="2">
    <name type="scientific">Fucus distichus</name>
    <name type="common">Common rockweed</name>
    <name type="synonym">Brown alga</name>
    <dbReference type="NCBI Taxonomy" id="3012"/>
    <lineage>
        <taxon>Eukaryota</taxon>
        <taxon>Sar</taxon>
        <taxon>Stramenopiles</taxon>
        <taxon>Ochrophyta</taxon>
        <taxon>PX clade</taxon>
        <taxon>Phaeophyceae</taxon>
        <taxon>Fucales</taxon>
        <taxon>Fucaceae</taxon>
        <taxon>Fucus</taxon>
    </lineage>
</organism>
<feature type="transmembrane region" description="Helical" evidence="1">
    <location>
        <begin position="197"/>
        <end position="219"/>
    </location>
</feature>
<keyword evidence="1" id="KW-0520">NAD</keyword>
<keyword evidence="1" id="KW-1133">Transmembrane helix</keyword>
<evidence type="ECO:0000256" key="1">
    <source>
        <dbReference type="RuleBase" id="RU004430"/>
    </source>
</evidence>
<proteinExistence type="inferred from homology"/>
<sequence length="263" mass="29561">MVDPIIFIFLTILGASLGIKVISTQNPVYSGLYLVLLFFLGSAISFLLGVEFMALLFLLVYAGAIAVLVLFVVMMLDVKAIENPWSVNQKRFFYIGISFFLFFLILLISNSSLLMAFRVRSTSIISLLASFNVVFHNDDTKNILVGLLDENLTEFFRLWFFNDQIINSFDKNIMWFVDFDSPCGLNDPSYLLYSTHAILLIIAGVVLLIAMVGAISLTLQKNCPESLYKQLGRESKNAVFTIKEKPNSGFSKPFNPQVLSKND</sequence>
<accession>A0A343C639</accession>